<name>A0A0D0BU07_9AGAR</name>
<dbReference type="Proteomes" id="UP000053593">
    <property type="component" value="Unassembled WGS sequence"/>
</dbReference>
<sequence length="197" mass="22557">MLPGYRTQTSLRRGACAGIASRRDRAFDTYVEHLNVVRPPLLPRPENHRLYLLPIHSTHSLRSTNRLRMHRQIVAQSSLLAIYRQDVAGIQLMKNSSNLDSRADVVSRSVIYFLPASQNTLQRSACTPYSFECKMNTFRLELDLKQDPILAYGAFPSSGSLWMGTSKVDSKPPDPRTTETRCEHRSERSRFFPTYLL</sequence>
<dbReference type="AlphaFoldDB" id="A0A0D0BU07"/>
<keyword evidence="3" id="KW-1185">Reference proteome</keyword>
<reference evidence="2 3" key="1">
    <citation type="submission" date="2014-04" db="EMBL/GenBank/DDBJ databases">
        <title>Evolutionary Origins and Diversification of the Mycorrhizal Mutualists.</title>
        <authorList>
            <consortium name="DOE Joint Genome Institute"/>
            <consortium name="Mycorrhizal Genomics Consortium"/>
            <person name="Kohler A."/>
            <person name="Kuo A."/>
            <person name="Nagy L.G."/>
            <person name="Floudas D."/>
            <person name="Copeland A."/>
            <person name="Barry K.W."/>
            <person name="Cichocki N."/>
            <person name="Veneault-Fourrey C."/>
            <person name="LaButti K."/>
            <person name="Lindquist E.A."/>
            <person name="Lipzen A."/>
            <person name="Lundell T."/>
            <person name="Morin E."/>
            <person name="Murat C."/>
            <person name="Riley R."/>
            <person name="Ohm R."/>
            <person name="Sun H."/>
            <person name="Tunlid A."/>
            <person name="Henrissat B."/>
            <person name="Grigoriev I.V."/>
            <person name="Hibbett D.S."/>
            <person name="Martin F."/>
        </authorList>
    </citation>
    <scope>NUCLEOTIDE SEQUENCE [LARGE SCALE GENOMIC DNA]</scope>
    <source>
        <strain evidence="2 3">FD-317 M1</strain>
    </source>
</reference>
<proteinExistence type="predicted"/>
<dbReference type="EMBL" id="KN834782">
    <property type="protein sequence ID" value="KIK58946.1"/>
    <property type="molecule type" value="Genomic_DNA"/>
</dbReference>
<gene>
    <name evidence="2" type="ORF">GYMLUDRAFT_687157</name>
</gene>
<protein>
    <submittedName>
        <fullName evidence="2">Uncharacterized protein</fullName>
    </submittedName>
</protein>
<dbReference type="HOGENOM" id="CLU_1384309_0_0_1"/>
<organism evidence="2 3">
    <name type="scientific">Collybiopsis luxurians FD-317 M1</name>
    <dbReference type="NCBI Taxonomy" id="944289"/>
    <lineage>
        <taxon>Eukaryota</taxon>
        <taxon>Fungi</taxon>
        <taxon>Dikarya</taxon>
        <taxon>Basidiomycota</taxon>
        <taxon>Agaricomycotina</taxon>
        <taxon>Agaricomycetes</taxon>
        <taxon>Agaricomycetidae</taxon>
        <taxon>Agaricales</taxon>
        <taxon>Marasmiineae</taxon>
        <taxon>Omphalotaceae</taxon>
        <taxon>Collybiopsis</taxon>
        <taxon>Collybiopsis luxurians</taxon>
    </lineage>
</organism>
<evidence type="ECO:0000313" key="3">
    <source>
        <dbReference type="Proteomes" id="UP000053593"/>
    </source>
</evidence>
<feature type="compositionally biased region" description="Basic and acidic residues" evidence="1">
    <location>
        <begin position="168"/>
        <end position="184"/>
    </location>
</feature>
<evidence type="ECO:0000313" key="2">
    <source>
        <dbReference type="EMBL" id="KIK58946.1"/>
    </source>
</evidence>
<evidence type="ECO:0000256" key="1">
    <source>
        <dbReference type="SAM" id="MobiDB-lite"/>
    </source>
</evidence>
<accession>A0A0D0BU07</accession>
<feature type="region of interest" description="Disordered" evidence="1">
    <location>
        <begin position="165"/>
        <end position="184"/>
    </location>
</feature>